<dbReference type="GeneID" id="18238088"/>
<keyword evidence="8" id="KW-1185">Reference proteome</keyword>
<dbReference type="OrthoDB" id="2100085at2759"/>
<evidence type="ECO:0000313" key="7">
    <source>
        <dbReference type="EMBL" id="EGF82793.1"/>
    </source>
</evidence>
<evidence type="ECO:0000256" key="1">
    <source>
        <dbReference type="ARBA" id="ARBA00001231"/>
    </source>
</evidence>
<dbReference type="InterPro" id="IPR041063">
    <property type="entry name" value="Glyco_H_20C_C"/>
</dbReference>
<name>F4NWA1_BATDJ</name>
<dbReference type="CDD" id="cd06565">
    <property type="entry name" value="GH20_GcnA-like"/>
    <property type="match status" value="1"/>
</dbReference>
<proteinExistence type="inferred from homology"/>
<dbReference type="GO" id="GO:0005975">
    <property type="term" value="P:carbohydrate metabolic process"/>
    <property type="evidence" value="ECO:0007669"/>
    <property type="project" value="InterPro"/>
</dbReference>
<dbReference type="InterPro" id="IPR015883">
    <property type="entry name" value="Glyco_hydro_20_cat"/>
</dbReference>
<dbReference type="Gene3D" id="1.20.120.670">
    <property type="entry name" value="N-acetyl-b-d-glucoasminidase"/>
    <property type="match status" value="1"/>
</dbReference>
<gene>
    <name evidence="7" type="ORF">BATDEDRAFT_22949</name>
</gene>
<evidence type="ECO:0000259" key="5">
    <source>
        <dbReference type="Pfam" id="PF00728"/>
    </source>
</evidence>
<evidence type="ECO:0000256" key="3">
    <source>
        <dbReference type="ARBA" id="ARBA00012663"/>
    </source>
</evidence>
<reference evidence="7 8" key="1">
    <citation type="submission" date="2009-12" db="EMBL/GenBank/DDBJ databases">
        <title>The draft genome of Batrachochytrium dendrobatidis.</title>
        <authorList>
            <consortium name="US DOE Joint Genome Institute (JGI-PGF)"/>
            <person name="Kuo A."/>
            <person name="Salamov A."/>
            <person name="Schmutz J."/>
            <person name="Lucas S."/>
            <person name="Pitluck S."/>
            <person name="Rosenblum E."/>
            <person name="Stajich J."/>
            <person name="Eisen M."/>
            <person name="Grigoriev I.V."/>
        </authorList>
    </citation>
    <scope>NUCLEOTIDE SEQUENCE [LARGE SCALE GENOMIC DNA]</scope>
    <source>
        <strain evidence="8">JAM81 / FGSC 10211</strain>
    </source>
</reference>
<dbReference type="InterPro" id="IPR017853">
    <property type="entry name" value="GH"/>
</dbReference>
<evidence type="ECO:0000313" key="8">
    <source>
        <dbReference type="Proteomes" id="UP000007241"/>
    </source>
</evidence>
<dbReference type="Pfam" id="PF00728">
    <property type="entry name" value="Glyco_hydro_20"/>
    <property type="match status" value="1"/>
</dbReference>
<feature type="domain" description="Glycoside Hydrolase 20C C-terminal" evidence="6">
    <location>
        <begin position="578"/>
        <end position="752"/>
    </location>
</feature>
<dbReference type="PANTHER" id="PTHR21040:SF8">
    <property type="entry name" value="BCDNA.GH04120"/>
    <property type="match status" value="1"/>
</dbReference>
<organism evidence="7 8">
    <name type="scientific">Batrachochytrium dendrobatidis (strain JAM81 / FGSC 10211)</name>
    <name type="common">Frog chytrid fungus</name>
    <dbReference type="NCBI Taxonomy" id="684364"/>
    <lineage>
        <taxon>Eukaryota</taxon>
        <taxon>Fungi</taxon>
        <taxon>Fungi incertae sedis</taxon>
        <taxon>Chytridiomycota</taxon>
        <taxon>Chytridiomycota incertae sedis</taxon>
        <taxon>Chytridiomycetes</taxon>
        <taxon>Rhizophydiales</taxon>
        <taxon>Rhizophydiales incertae sedis</taxon>
        <taxon>Batrachochytrium</taxon>
    </lineage>
</organism>
<evidence type="ECO:0000259" key="6">
    <source>
        <dbReference type="Pfam" id="PF18088"/>
    </source>
</evidence>
<dbReference type="EC" id="3.2.1.52" evidence="3"/>
<dbReference type="Proteomes" id="UP000007241">
    <property type="component" value="Unassembled WGS sequence"/>
</dbReference>
<comment type="catalytic activity">
    <reaction evidence="1">
        <text>Hydrolysis of terminal non-reducing N-acetyl-D-hexosamine residues in N-acetyl-beta-D-hexosaminides.</text>
        <dbReference type="EC" id="3.2.1.52"/>
    </reaction>
</comment>
<dbReference type="Gene3D" id="3.20.20.80">
    <property type="entry name" value="Glycosidases"/>
    <property type="match status" value="1"/>
</dbReference>
<dbReference type="InterPro" id="IPR038901">
    <property type="entry name" value="HEXDC-like"/>
</dbReference>
<evidence type="ECO:0000256" key="2">
    <source>
        <dbReference type="ARBA" id="ARBA00006285"/>
    </source>
</evidence>
<dbReference type="HOGENOM" id="CLU_343285_0_0_1"/>
<dbReference type="STRING" id="684364.F4NWA1"/>
<protein>
    <recommendedName>
        <fullName evidence="3">beta-N-acetylhexosaminidase</fullName>
        <ecNumber evidence="3">3.2.1.52</ecNumber>
    </recommendedName>
</protein>
<dbReference type="GO" id="GO:0015929">
    <property type="term" value="F:hexosaminidase activity"/>
    <property type="evidence" value="ECO:0000318"/>
    <property type="project" value="GO_Central"/>
</dbReference>
<dbReference type="InParanoid" id="F4NWA1"/>
<dbReference type="GO" id="GO:0004563">
    <property type="term" value="F:beta-N-acetylhexosaminidase activity"/>
    <property type="evidence" value="ECO:0007669"/>
    <property type="project" value="UniProtKB-EC"/>
</dbReference>
<accession>F4NWA1</accession>
<dbReference type="OMA" id="AWTWSRF"/>
<dbReference type="PANTHER" id="PTHR21040">
    <property type="entry name" value="BCDNA.GH04120"/>
    <property type="match status" value="1"/>
</dbReference>
<sequence length="805" mass="91630">MDEKQTPETTVKVQKIDTIVQDEPTVASNTVISTTVLNNYEDGLVDMRMSPPDMGATMSLSSSQSILTEQIHPQPNSWMESIPTATSMADLTVSATDLPFHSVRTLQRHWNIHVIAQEYPSDLSPGLNSISLHAVHCNFTTFESMADIDPPLHMDQENLKNIRLYIKFVADDQNVGERSYCLQWSHQHVEDVGDHDRFEAIVLYQRRIEAFRALGHIFGIVFELQQQARFSLQPVWTSQAQFESIGAMIDCSRAAVMRLEGVLYMLRNCALMGLNTFQLYTEDTYTIPGEPFFGFYRGVFTQAEIKIIGDSAFDLGIEVFPCIQTLGHLGQILQWPPYAHLKDTSEILLSNHPDTYTFIRKMIQAASTSLCSKRIHIGMDEANGLGEGRYKQLFGTKEGTQIYLEHLKRVAAICHEEGLEPLIWSDMLFTLANNNDPHAYHSDNAVMPDVSLEFPNNIQLVYWDYYHTNPEIYRLKIQQHRALGFDPWVTSSVWTWNRFFAALPFTFDAAKACLSACKQLSVRNVIITLWGDDGNECDTLSALPGLAYFGEQAYSTNYDVDWNTLRRNFAGICGGRLEDWIYASKLDSVPGSLVCHDQLPPNPSKWILWQDSIYSFLESQYKEYDLKVHFTEISKYLISACNAETTYVYPLNYRLKFPALLARVLQLKCNLRAECTKAYRDPTNAPQCIKQLIDTVIQPLLQAVEDLHQFHRDEIWLATFKPFGLEVLQMRYGTLRIRIETLRDRLAKFSEGGSGGEKQRAFPLNDNGMPEFDIDDTLQPFSGHGMGLMLDFTRAYTPSRAMGTG</sequence>
<comment type="similarity">
    <text evidence="2">Belongs to the glycosyl hydrolase 20 family.</text>
</comment>
<dbReference type="EMBL" id="GL882880">
    <property type="protein sequence ID" value="EGF82793.1"/>
    <property type="molecule type" value="Genomic_DNA"/>
</dbReference>
<dbReference type="Pfam" id="PF18088">
    <property type="entry name" value="Glyco_H_20C_C"/>
    <property type="match status" value="1"/>
</dbReference>
<feature type="domain" description="Glycoside hydrolase family 20 catalytic" evidence="5">
    <location>
        <begin position="296"/>
        <end position="432"/>
    </location>
</feature>
<dbReference type="SUPFAM" id="SSF51445">
    <property type="entry name" value="(Trans)glycosidases"/>
    <property type="match status" value="1"/>
</dbReference>
<dbReference type="AlphaFoldDB" id="F4NWA1"/>
<evidence type="ECO:0000256" key="4">
    <source>
        <dbReference type="ARBA" id="ARBA00022801"/>
    </source>
</evidence>
<keyword evidence="4" id="KW-0378">Hydrolase</keyword>
<dbReference type="RefSeq" id="XP_006676673.1">
    <property type="nucleotide sequence ID" value="XM_006676610.1"/>
</dbReference>